<dbReference type="InterPro" id="IPR036990">
    <property type="entry name" value="M14A-like_propep"/>
</dbReference>
<keyword evidence="9" id="KW-0378">Hydrolase</keyword>
<proteinExistence type="inferred from homology"/>
<dbReference type="EMBL" id="AP029264">
    <property type="protein sequence ID" value="BFF95666.1"/>
    <property type="molecule type" value="Genomic_DNA"/>
</dbReference>
<dbReference type="InterPro" id="IPR003146">
    <property type="entry name" value="M14A_act_pep"/>
</dbReference>
<keyword evidence="5 17" id="KW-0121">Carboxypeptidase</keyword>
<evidence type="ECO:0000256" key="12">
    <source>
        <dbReference type="ARBA" id="ARBA00023157"/>
    </source>
</evidence>
<dbReference type="InterPro" id="IPR057246">
    <property type="entry name" value="CARBOXYPEPT_ZN_1"/>
</dbReference>
<organism evidence="17 18">
    <name type="scientific">Drosophila madeirensis</name>
    <name type="common">Fruit fly</name>
    <dbReference type="NCBI Taxonomy" id="30013"/>
    <lineage>
        <taxon>Eukaryota</taxon>
        <taxon>Metazoa</taxon>
        <taxon>Ecdysozoa</taxon>
        <taxon>Arthropoda</taxon>
        <taxon>Hexapoda</taxon>
        <taxon>Insecta</taxon>
        <taxon>Pterygota</taxon>
        <taxon>Neoptera</taxon>
        <taxon>Endopterygota</taxon>
        <taxon>Diptera</taxon>
        <taxon>Brachycera</taxon>
        <taxon>Muscomorpha</taxon>
        <taxon>Ephydroidea</taxon>
        <taxon>Drosophilidae</taxon>
        <taxon>Drosophila</taxon>
        <taxon>Sophophora</taxon>
    </lineage>
</organism>
<dbReference type="Pfam" id="PF00246">
    <property type="entry name" value="Peptidase_M14"/>
    <property type="match status" value="1"/>
</dbReference>
<dbReference type="Pfam" id="PF02244">
    <property type="entry name" value="Propep_M14"/>
    <property type="match status" value="1"/>
</dbReference>
<dbReference type="GO" id="GO:0005615">
    <property type="term" value="C:extracellular space"/>
    <property type="evidence" value="ECO:0007669"/>
    <property type="project" value="TreeGrafter"/>
</dbReference>
<evidence type="ECO:0000256" key="11">
    <source>
        <dbReference type="ARBA" id="ARBA00023049"/>
    </source>
</evidence>
<dbReference type="GO" id="GO:0004181">
    <property type="term" value="F:metallocarboxypeptidase activity"/>
    <property type="evidence" value="ECO:0007669"/>
    <property type="project" value="InterPro"/>
</dbReference>
<dbReference type="AlphaFoldDB" id="A0AAU9FIE8"/>
<dbReference type="SUPFAM" id="SSF54897">
    <property type="entry name" value="Protease propeptides/inhibitors"/>
    <property type="match status" value="1"/>
</dbReference>
<dbReference type="GO" id="GO:0008270">
    <property type="term" value="F:zinc ion binding"/>
    <property type="evidence" value="ECO:0007669"/>
    <property type="project" value="InterPro"/>
</dbReference>
<keyword evidence="12" id="KW-1015">Disulfide bond</keyword>
<dbReference type="PANTHER" id="PTHR11705">
    <property type="entry name" value="PROTEASE FAMILY M14 CARBOXYPEPTIDASE A,B"/>
    <property type="match status" value="1"/>
</dbReference>
<keyword evidence="10" id="KW-0862">Zinc</keyword>
<evidence type="ECO:0000256" key="1">
    <source>
        <dbReference type="ARBA" id="ARBA00001947"/>
    </source>
</evidence>
<evidence type="ECO:0000256" key="7">
    <source>
        <dbReference type="ARBA" id="ARBA00022723"/>
    </source>
</evidence>
<dbReference type="Proteomes" id="UP001500889">
    <property type="component" value="Chromosome U"/>
</dbReference>
<dbReference type="FunFam" id="3.40.630.10:FF:000001">
    <property type="entry name" value="Carboxypeptidase B"/>
    <property type="match status" value="1"/>
</dbReference>
<dbReference type="GO" id="GO:0006508">
    <property type="term" value="P:proteolysis"/>
    <property type="evidence" value="ECO:0007669"/>
    <property type="project" value="UniProtKB-KW"/>
</dbReference>
<evidence type="ECO:0000256" key="13">
    <source>
        <dbReference type="ARBA" id="ARBA00069039"/>
    </source>
</evidence>
<keyword evidence="18" id="KW-1185">Reference proteome</keyword>
<protein>
    <recommendedName>
        <fullName evidence="13">Zinc carboxypeptidase A 1</fullName>
    </recommendedName>
</protein>
<dbReference type="CDD" id="cd03860">
    <property type="entry name" value="M14_CP_A-B_like"/>
    <property type="match status" value="1"/>
</dbReference>
<evidence type="ECO:0000256" key="4">
    <source>
        <dbReference type="ARBA" id="ARBA00022525"/>
    </source>
</evidence>
<gene>
    <name evidence="17" type="ORF">DMAD_13021</name>
</gene>
<comment type="subcellular location">
    <subcellularLocation>
        <location evidence="2">Secreted</location>
    </subcellularLocation>
</comment>
<evidence type="ECO:0000256" key="10">
    <source>
        <dbReference type="ARBA" id="ARBA00022833"/>
    </source>
</evidence>
<evidence type="ECO:0000256" key="5">
    <source>
        <dbReference type="ARBA" id="ARBA00022645"/>
    </source>
</evidence>
<evidence type="ECO:0000256" key="9">
    <source>
        <dbReference type="ARBA" id="ARBA00022801"/>
    </source>
</evidence>
<keyword evidence="11" id="KW-0482">Metalloprotease</keyword>
<evidence type="ECO:0000256" key="2">
    <source>
        <dbReference type="ARBA" id="ARBA00004613"/>
    </source>
</evidence>
<evidence type="ECO:0000256" key="8">
    <source>
        <dbReference type="ARBA" id="ARBA00022729"/>
    </source>
</evidence>
<dbReference type="SUPFAM" id="SSF53187">
    <property type="entry name" value="Zn-dependent exopeptidases"/>
    <property type="match status" value="1"/>
</dbReference>
<evidence type="ECO:0000313" key="17">
    <source>
        <dbReference type="EMBL" id="BFF95666.1"/>
    </source>
</evidence>
<dbReference type="PROSITE" id="PS00132">
    <property type="entry name" value="CARBOXYPEPT_ZN_1"/>
    <property type="match status" value="1"/>
</dbReference>
<accession>A0AAU9FIE8</accession>
<evidence type="ECO:0000313" key="18">
    <source>
        <dbReference type="Proteomes" id="UP001500889"/>
    </source>
</evidence>
<feature type="signal peptide" evidence="15">
    <location>
        <begin position="1"/>
        <end position="23"/>
    </location>
</feature>
<dbReference type="InterPro" id="IPR000834">
    <property type="entry name" value="Peptidase_M14"/>
</dbReference>
<dbReference type="SMART" id="SM00631">
    <property type="entry name" value="Zn_pept"/>
    <property type="match status" value="1"/>
</dbReference>
<dbReference type="PANTHER" id="PTHR11705:SF123">
    <property type="entry name" value="PEPTIDASE M14 CARBOXYPEPTIDASE A DOMAIN-CONTAINING PROTEIN-RELATED"/>
    <property type="match status" value="1"/>
</dbReference>
<evidence type="ECO:0000256" key="3">
    <source>
        <dbReference type="ARBA" id="ARBA00005988"/>
    </source>
</evidence>
<feature type="domain" description="Peptidase M14" evidence="16">
    <location>
        <begin position="128"/>
        <end position="423"/>
    </location>
</feature>
<comment type="similarity">
    <text evidence="3 14">Belongs to the peptidase M14 family.</text>
</comment>
<keyword evidence="6" id="KW-0645">Protease</keyword>
<dbReference type="PROSITE" id="PS52035">
    <property type="entry name" value="PEPTIDASE_M14"/>
    <property type="match status" value="1"/>
</dbReference>
<keyword evidence="4" id="KW-0964">Secreted</keyword>
<evidence type="ECO:0000256" key="14">
    <source>
        <dbReference type="PROSITE-ProRule" id="PRU01379"/>
    </source>
</evidence>
<evidence type="ECO:0000256" key="15">
    <source>
        <dbReference type="SAM" id="SignalP"/>
    </source>
</evidence>
<dbReference type="Gene3D" id="3.30.70.340">
    <property type="entry name" value="Metallocarboxypeptidase-like"/>
    <property type="match status" value="1"/>
</dbReference>
<dbReference type="PRINTS" id="PR00765">
    <property type="entry name" value="CRBOXYPTASEA"/>
</dbReference>
<feature type="active site" description="Proton donor/acceptor" evidence="14">
    <location>
        <position position="389"/>
    </location>
</feature>
<feature type="chain" id="PRO_5043953158" description="Zinc carboxypeptidase A 1" evidence="15">
    <location>
        <begin position="24"/>
        <end position="429"/>
    </location>
</feature>
<dbReference type="Gene3D" id="3.40.630.10">
    <property type="entry name" value="Zn peptidases"/>
    <property type="match status" value="1"/>
</dbReference>
<evidence type="ECO:0000256" key="6">
    <source>
        <dbReference type="ARBA" id="ARBA00022670"/>
    </source>
</evidence>
<keyword evidence="8 15" id="KW-0732">Signal</keyword>
<name>A0AAU9FIE8_DROMD</name>
<evidence type="ECO:0000259" key="16">
    <source>
        <dbReference type="PROSITE" id="PS52035"/>
    </source>
</evidence>
<dbReference type="FunFam" id="3.30.70.340:FF:000002">
    <property type="entry name" value="Carboxypeptidase A"/>
    <property type="match status" value="1"/>
</dbReference>
<reference evidence="17 18" key="1">
    <citation type="submission" date="2024-02" db="EMBL/GenBank/DDBJ databases">
        <title>A chromosome-level genome assembly of Drosophila madeirensis, a fruit fly species endemic to Madeira island.</title>
        <authorList>
            <person name="Tomihara K."/>
            <person name="Llopart A."/>
            <person name="Yamamoto D."/>
        </authorList>
    </citation>
    <scope>NUCLEOTIDE SEQUENCE [LARGE SCALE GENOMIC DNA]</scope>
    <source>
        <strain evidence="17 18">RF1</strain>
    </source>
</reference>
<keyword evidence="7" id="KW-0479">Metal-binding</keyword>
<sequence length="429" mass="48437">MFAMRLLWLCVATLALLLVLASAATLKDTPKERYDGYGVYRLSVKNKLQQAVIEQLSQLSSKYNIWKDYDEHSQEVHIMVAPAELQHFQALLSLHAISSEQIIENVQDLIDAEQVTPAADSAPFGWTKYYELSEIEAWLDSILAAYPAVTEEFIVGQSYEGRTIRGIKISHKAGNPGIFIESNIHAREWITSASATWFINELLTSQEPAVRNLAESYDWHIVPVFNVDGFEYSHAKNRMWRKTRQPHATNECIGVDANRNFDSHWLENNGASSNPCSETFAGDVPGSEPEAKALTEYLKTIENEFSVYISFHSYGQYLLSPYGHTKEEFPDNYDDLLEIGEAFATAVESLPYGTAYRYGSTADVLYVATGTSVDWVFNELNKKVAFTIEYRDQGRYGFILPPVQILPNCQELMAGMLALIDKTEELGYL</sequence>
<comment type="cofactor">
    <cofactor evidence="1">
        <name>Zn(2+)</name>
        <dbReference type="ChEBI" id="CHEBI:29105"/>
    </cofactor>
</comment>